<protein>
    <submittedName>
        <fullName evidence="1">Uncharacterized protein</fullName>
    </submittedName>
</protein>
<proteinExistence type="predicted"/>
<organism evidence="1">
    <name type="scientific">Tetraselmis sp. GSL018</name>
    <dbReference type="NCBI Taxonomy" id="582737"/>
    <lineage>
        <taxon>Eukaryota</taxon>
        <taxon>Viridiplantae</taxon>
        <taxon>Chlorophyta</taxon>
        <taxon>core chlorophytes</taxon>
        <taxon>Chlorodendrophyceae</taxon>
        <taxon>Chlorodendrales</taxon>
        <taxon>Chlorodendraceae</taxon>
        <taxon>Tetraselmis</taxon>
    </lineage>
</organism>
<feature type="non-terminal residue" evidence="1">
    <location>
        <position position="1"/>
    </location>
</feature>
<name>A0A061S9Q6_9CHLO</name>
<evidence type="ECO:0000313" key="1">
    <source>
        <dbReference type="EMBL" id="JAC81912.1"/>
    </source>
</evidence>
<dbReference type="AlphaFoldDB" id="A0A061S9Q6"/>
<accession>A0A061S9Q6</accession>
<gene>
    <name evidence="1" type="ORF">TSPGSL018_6869</name>
</gene>
<reference evidence="1" key="1">
    <citation type="submission" date="2014-05" db="EMBL/GenBank/DDBJ databases">
        <title>The transcriptome of the halophilic microalga Tetraselmis sp. GSL018 isolated from the Great Salt Lake, Utah.</title>
        <authorList>
            <person name="Jinkerson R.E."/>
            <person name="D'Adamo S."/>
            <person name="Posewitz M.C."/>
        </authorList>
    </citation>
    <scope>NUCLEOTIDE SEQUENCE</scope>
    <source>
        <strain evidence="1">GSL018</strain>
    </source>
</reference>
<dbReference type="EMBL" id="GBEZ01003209">
    <property type="protein sequence ID" value="JAC81912.1"/>
    <property type="molecule type" value="Transcribed_RNA"/>
</dbReference>
<sequence>DEQVQACTRTCEDWHSSSARAESTAQHCEMKPHRSRTSFLFNVAYTG</sequence>